<dbReference type="EMBL" id="CP018082">
    <property type="protein sequence ID" value="APE33494.1"/>
    <property type="molecule type" value="Genomic_DNA"/>
</dbReference>
<evidence type="ECO:0000259" key="14">
    <source>
        <dbReference type="Pfam" id="PF00275"/>
    </source>
</evidence>
<evidence type="ECO:0000256" key="5">
    <source>
        <dbReference type="ARBA" id="ARBA00022679"/>
    </source>
</evidence>
<reference evidence="15" key="1">
    <citation type="submission" date="2016-11" db="EMBL/GenBank/DDBJ databases">
        <authorList>
            <person name="Jaros S."/>
            <person name="Januszkiewicz K."/>
            <person name="Wedrychowicz H."/>
        </authorList>
    </citation>
    <scope>NUCLEOTIDE SEQUENCE [LARGE SCALE GENOMIC DNA]</scope>
    <source>
        <strain evidence="15">Y48</strain>
    </source>
</reference>
<keyword evidence="7 13" id="KW-0573">Peptidoglycan synthesis</keyword>
<proteinExistence type="inferred from homology"/>
<dbReference type="Proteomes" id="UP000183810">
    <property type="component" value="Chromosome"/>
</dbReference>
<evidence type="ECO:0000256" key="2">
    <source>
        <dbReference type="ARBA" id="ARBA00004752"/>
    </source>
</evidence>
<accession>A0A1J0VN97</accession>
<dbReference type="PANTHER" id="PTHR43783:SF1">
    <property type="entry name" value="UDP-N-ACETYLGLUCOSAMINE 1-CARBOXYVINYLTRANSFERASE"/>
    <property type="match status" value="1"/>
</dbReference>
<dbReference type="SUPFAM" id="SSF55205">
    <property type="entry name" value="EPT/RTPC-like"/>
    <property type="match status" value="1"/>
</dbReference>
<comment type="similarity">
    <text evidence="11 13">Belongs to the EPSP synthase family. MurA subfamily.</text>
</comment>
<keyword evidence="6 13" id="KW-0133">Cell shape</keyword>
<dbReference type="InterPro" id="IPR013792">
    <property type="entry name" value="RNA3'P_cycl/enolpyr_Trfase_a/b"/>
</dbReference>
<keyword evidence="3 13" id="KW-0963">Cytoplasm</keyword>
<name>A0A1J0VN97_9NOCA</name>
<keyword evidence="9 13" id="KW-0961">Cell wall biogenesis/degradation</keyword>
<dbReference type="Pfam" id="PF00275">
    <property type="entry name" value="EPSP_synthase"/>
    <property type="match status" value="1"/>
</dbReference>
<organism evidence="15 16">
    <name type="scientific">Nocardia mangyaensis</name>
    <dbReference type="NCBI Taxonomy" id="2213200"/>
    <lineage>
        <taxon>Bacteria</taxon>
        <taxon>Bacillati</taxon>
        <taxon>Actinomycetota</taxon>
        <taxon>Actinomycetes</taxon>
        <taxon>Mycobacteriales</taxon>
        <taxon>Nocardiaceae</taxon>
        <taxon>Nocardia</taxon>
    </lineage>
</organism>
<comment type="catalytic activity">
    <reaction evidence="12 13">
        <text>phosphoenolpyruvate + UDP-N-acetyl-alpha-D-glucosamine = UDP-N-acetyl-3-O-(1-carboxyvinyl)-alpha-D-glucosamine + phosphate</text>
        <dbReference type="Rhea" id="RHEA:18681"/>
        <dbReference type="ChEBI" id="CHEBI:43474"/>
        <dbReference type="ChEBI" id="CHEBI:57705"/>
        <dbReference type="ChEBI" id="CHEBI:58702"/>
        <dbReference type="ChEBI" id="CHEBI:68483"/>
        <dbReference type="EC" id="2.5.1.7"/>
    </reaction>
</comment>
<evidence type="ECO:0000256" key="3">
    <source>
        <dbReference type="ARBA" id="ARBA00022490"/>
    </source>
</evidence>
<dbReference type="EC" id="2.5.1.7" evidence="13"/>
<dbReference type="NCBIfam" id="NF006873">
    <property type="entry name" value="PRK09369.1"/>
    <property type="match status" value="1"/>
</dbReference>
<gene>
    <name evidence="13" type="primary">murA</name>
    <name evidence="15" type="ORF">BOX37_05370</name>
</gene>
<dbReference type="GO" id="GO:0008360">
    <property type="term" value="P:regulation of cell shape"/>
    <property type="evidence" value="ECO:0007669"/>
    <property type="project" value="UniProtKB-KW"/>
</dbReference>
<evidence type="ECO:0000313" key="16">
    <source>
        <dbReference type="Proteomes" id="UP000183810"/>
    </source>
</evidence>
<dbReference type="UniPathway" id="UPA00219"/>
<evidence type="ECO:0000256" key="4">
    <source>
        <dbReference type="ARBA" id="ARBA00022618"/>
    </source>
</evidence>
<feature type="domain" description="Enolpyruvate transferase" evidence="14">
    <location>
        <begin position="8"/>
        <end position="412"/>
    </location>
</feature>
<dbReference type="InterPro" id="IPR050068">
    <property type="entry name" value="MurA_subfamily"/>
</dbReference>
<dbReference type="CDD" id="cd01555">
    <property type="entry name" value="UdpNAET"/>
    <property type="match status" value="1"/>
</dbReference>
<evidence type="ECO:0000256" key="6">
    <source>
        <dbReference type="ARBA" id="ARBA00022960"/>
    </source>
</evidence>
<feature type="binding site" evidence="13">
    <location>
        <position position="333"/>
    </location>
    <ligand>
        <name>UDP-N-acetyl-alpha-D-glucosamine</name>
        <dbReference type="ChEBI" id="CHEBI:57705"/>
    </ligand>
</feature>
<dbReference type="OrthoDB" id="9803760at2"/>
<feature type="active site" description="Proton donor" evidence="13">
    <location>
        <position position="123"/>
    </location>
</feature>
<dbReference type="InterPro" id="IPR036968">
    <property type="entry name" value="Enolpyruvate_Tfrase_sf"/>
</dbReference>
<feature type="binding site" evidence="13">
    <location>
        <position position="311"/>
    </location>
    <ligand>
        <name>UDP-N-acetyl-alpha-D-glucosamine</name>
        <dbReference type="ChEBI" id="CHEBI:57705"/>
    </ligand>
</feature>
<dbReference type="GO" id="GO:0019277">
    <property type="term" value="P:UDP-N-acetylgalactosamine biosynthetic process"/>
    <property type="evidence" value="ECO:0007669"/>
    <property type="project" value="InterPro"/>
</dbReference>
<dbReference type="InterPro" id="IPR001986">
    <property type="entry name" value="Enolpyruvate_Tfrase_dom"/>
</dbReference>
<dbReference type="GO" id="GO:0008760">
    <property type="term" value="F:UDP-N-acetylglucosamine 1-carboxyvinyltransferase activity"/>
    <property type="evidence" value="ECO:0007669"/>
    <property type="project" value="UniProtKB-UniRule"/>
</dbReference>
<evidence type="ECO:0000256" key="8">
    <source>
        <dbReference type="ARBA" id="ARBA00023306"/>
    </source>
</evidence>
<evidence type="ECO:0000256" key="12">
    <source>
        <dbReference type="ARBA" id="ARBA00047527"/>
    </source>
</evidence>
<dbReference type="InterPro" id="IPR005750">
    <property type="entry name" value="UDP_GlcNAc_COvinyl_MurA"/>
</dbReference>
<evidence type="ECO:0000256" key="1">
    <source>
        <dbReference type="ARBA" id="ARBA00004496"/>
    </source>
</evidence>
<keyword evidence="5 13" id="KW-0808">Transferase</keyword>
<dbReference type="GO" id="GO:0005737">
    <property type="term" value="C:cytoplasm"/>
    <property type="evidence" value="ECO:0007669"/>
    <property type="project" value="UniProtKB-SubCell"/>
</dbReference>
<sequence>MSERFLVSGGNQLVGEVAVGGAKNSVLKLMAAALLAEGTTTITNCPDILDVPLMAEVLRGLGCDVTITDDASGDRSVVTIVTPPEPKYHADFPAVTQFRASVCVLGPLMARCKRAVVALPGGDAIGSRPLDMHQAGLRLLGATSEIEHGCVVARADELRGARIRLDFPSVGATENILMAAVLAEGETVIDNAAREPDIVDLCTMLVHMGARIDGAGSSVLTVQGVKSLSPTTHQVIGDRIVAATWGIAAAMTTGDIRVTGVNPKHLALVLDKLRSAGARISYEPNGFRVVQPERPRAVNFATLPFPGFPTDLQPMAIGLAAIADGTSMITENVFEARFRFVEEMIRLGADARTDGHHAVVRGIPRLSSAPVWSSDIRAGAGLVLAGLVADGVTEVHDVFHIDRGYPKFVEQMQALGGRVERVDTPK</sequence>
<protein>
    <recommendedName>
        <fullName evidence="13">UDP-N-acetylglucosamine 1-carboxyvinyltransferase</fullName>
        <ecNumber evidence="13">2.5.1.7</ecNumber>
    </recommendedName>
    <alternativeName>
        <fullName evidence="13">Enoylpyruvate transferase</fullName>
    </alternativeName>
    <alternativeName>
        <fullName evidence="13">UDP-N-acetylglucosamine enolpyruvyl transferase</fullName>
        <shortName evidence="13">EPT</shortName>
    </alternativeName>
</protein>
<dbReference type="HAMAP" id="MF_00111">
    <property type="entry name" value="MurA"/>
    <property type="match status" value="1"/>
</dbReference>
<dbReference type="Gene3D" id="3.65.10.10">
    <property type="entry name" value="Enolpyruvate transferase domain"/>
    <property type="match status" value="2"/>
</dbReference>
<comment type="pathway">
    <text evidence="2 13">Cell wall biogenesis; peptidoglycan biosynthesis.</text>
</comment>
<evidence type="ECO:0000256" key="13">
    <source>
        <dbReference type="HAMAP-Rule" id="MF_00111"/>
    </source>
</evidence>
<dbReference type="GO" id="GO:0071555">
    <property type="term" value="P:cell wall organization"/>
    <property type="evidence" value="ECO:0007669"/>
    <property type="project" value="UniProtKB-KW"/>
</dbReference>
<dbReference type="AlphaFoldDB" id="A0A1J0VN97"/>
<evidence type="ECO:0000256" key="9">
    <source>
        <dbReference type="ARBA" id="ARBA00023316"/>
    </source>
</evidence>
<evidence type="ECO:0000256" key="7">
    <source>
        <dbReference type="ARBA" id="ARBA00022984"/>
    </source>
</evidence>
<evidence type="ECO:0000256" key="11">
    <source>
        <dbReference type="ARBA" id="ARBA00038367"/>
    </source>
</evidence>
<evidence type="ECO:0000313" key="15">
    <source>
        <dbReference type="EMBL" id="APE33494.1"/>
    </source>
</evidence>
<comment type="caution">
    <text evidence="13">Lacks conserved residue(s) required for the propagation of feature annotation.</text>
</comment>
<comment type="function">
    <text evidence="10 13">Cell wall formation. Adds enolpyruvyl to UDP-N-acetylglucosamine.</text>
</comment>
<evidence type="ECO:0000256" key="10">
    <source>
        <dbReference type="ARBA" id="ARBA00037534"/>
    </source>
</evidence>
<dbReference type="KEGG" id="nsl:BOX37_05370"/>
<feature type="binding site" evidence="13">
    <location>
        <begin position="23"/>
        <end position="24"/>
    </location>
    <ligand>
        <name>phosphoenolpyruvate</name>
        <dbReference type="ChEBI" id="CHEBI:58702"/>
    </ligand>
</feature>
<keyword evidence="4 13" id="KW-0132">Cell division</keyword>
<dbReference type="GO" id="GO:0009252">
    <property type="term" value="P:peptidoglycan biosynthetic process"/>
    <property type="evidence" value="ECO:0007669"/>
    <property type="project" value="UniProtKB-UniRule"/>
</dbReference>
<dbReference type="NCBIfam" id="TIGR01072">
    <property type="entry name" value="murA"/>
    <property type="match status" value="1"/>
</dbReference>
<feature type="binding site" evidence="13">
    <location>
        <position position="99"/>
    </location>
    <ligand>
        <name>UDP-N-acetyl-alpha-D-glucosamine</name>
        <dbReference type="ChEBI" id="CHEBI:57705"/>
    </ligand>
</feature>
<dbReference type="GO" id="GO:0051301">
    <property type="term" value="P:cell division"/>
    <property type="evidence" value="ECO:0007669"/>
    <property type="project" value="UniProtKB-KW"/>
</dbReference>
<keyword evidence="8 13" id="KW-0131">Cell cycle</keyword>
<comment type="subcellular location">
    <subcellularLocation>
        <location evidence="1 13">Cytoplasm</location>
    </subcellularLocation>
</comment>
<dbReference type="RefSeq" id="WP_071926676.1">
    <property type="nucleotide sequence ID" value="NZ_CP018082.1"/>
</dbReference>
<keyword evidence="16" id="KW-1185">Reference proteome</keyword>
<dbReference type="PANTHER" id="PTHR43783">
    <property type="entry name" value="UDP-N-ACETYLGLUCOSAMINE 1-CARBOXYVINYLTRANSFERASE"/>
    <property type="match status" value="1"/>
</dbReference>